<gene>
    <name evidence="2" type="ORF">JOM49_008198</name>
</gene>
<dbReference type="EMBL" id="JAGGMS010000001">
    <property type="protein sequence ID" value="MBP2186672.1"/>
    <property type="molecule type" value="Genomic_DNA"/>
</dbReference>
<dbReference type="RefSeq" id="WP_209669912.1">
    <property type="nucleotide sequence ID" value="NZ_JAGGMS010000001.1"/>
</dbReference>
<organism evidence="2 3">
    <name type="scientific">Amycolatopsis magusensis</name>
    <dbReference type="NCBI Taxonomy" id="882444"/>
    <lineage>
        <taxon>Bacteria</taxon>
        <taxon>Bacillati</taxon>
        <taxon>Actinomycetota</taxon>
        <taxon>Actinomycetes</taxon>
        <taxon>Pseudonocardiales</taxon>
        <taxon>Pseudonocardiaceae</taxon>
        <taxon>Amycolatopsis</taxon>
    </lineage>
</organism>
<comment type="caution">
    <text evidence="2">The sequence shown here is derived from an EMBL/GenBank/DDBJ whole genome shotgun (WGS) entry which is preliminary data.</text>
</comment>
<keyword evidence="1" id="KW-0732">Signal</keyword>
<accession>A0ABS4Q4S2</accession>
<evidence type="ECO:0008006" key="4">
    <source>
        <dbReference type="Google" id="ProtNLM"/>
    </source>
</evidence>
<name>A0ABS4Q4S2_9PSEU</name>
<proteinExistence type="predicted"/>
<feature type="chain" id="PRO_5046385830" description="Lipoprotein" evidence="1">
    <location>
        <begin position="18"/>
        <end position="171"/>
    </location>
</feature>
<keyword evidence="3" id="KW-1185">Reference proteome</keyword>
<sequence length="171" mass="16827">MASLGFSVLLLAGCSSGASPEPTATQSSAPPAELTAADGRDYAACADGNCEVLLGGPAEIGLSGTAGLRKLLVQALDGEGIHFETQGDGTSSGSLSLNCISKFYENGGGSSCSTGEQSAPQPVDGVVAMQVAGLREGTAVLRIVSGAPGPPPASLVPRIPAFEVPKPPFGG</sequence>
<evidence type="ECO:0000256" key="1">
    <source>
        <dbReference type="SAM" id="SignalP"/>
    </source>
</evidence>
<evidence type="ECO:0000313" key="3">
    <source>
        <dbReference type="Proteomes" id="UP000741013"/>
    </source>
</evidence>
<protein>
    <recommendedName>
        <fullName evidence="4">Lipoprotein</fullName>
    </recommendedName>
</protein>
<evidence type="ECO:0000313" key="2">
    <source>
        <dbReference type="EMBL" id="MBP2186672.1"/>
    </source>
</evidence>
<dbReference type="Proteomes" id="UP000741013">
    <property type="component" value="Unassembled WGS sequence"/>
</dbReference>
<feature type="signal peptide" evidence="1">
    <location>
        <begin position="1"/>
        <end position="17"/>
    </location>
</feature>
<reference evidence="2 3" key="1">
    <citation type="submission" date="2021-03" db="EMBL/GenBank/DDBJ databases">
        <title>Sequencing the genomes of 1000 actinobacteria strains.</title>
        <authorList>
            <person name="Klenk H.-P."/>
        </authorList>
    </citation>
    <scope>NUCLEOTIDE SEQUENCE [LARGE SCALE GENOMIC DNA]</scope>
    <source>
        <strain evidence="2 3">DSM 45510</strain>
    </source>
</reference>